<dbReference type="RefSeq" id="WP_183567135.1">
    <property type="nucleotide sequence ID" value="NZ_CBCSLB010000014.1"/>
</dbReference>
<feature type="signal peptide" evidence="4">
    <location>
        <begin position="1"/>
        <end position="24"/>
    </location>
</feature>
<sequence length="445" mass="48645">MNKGWIGLVLVSMVLMLVACSGEASENSEGSQESDGPVKLSMWVHVSEDTLEGKAYKTRAKAFNDANVGKIEIEVQYIARGGGGTGYEDKVNAALTTSSLPDVLTLDGPNTGAYAKSGILLDLSDRLPEESKNDFLNTALQQGTYEGKLYSLAIQESTVAVFYNKDMFVQAGLCKSVESCDQDLGITVEDPWTQDEFKQIATTLKNKFNKPAIDLHLGSQDEWVTFGLAPFIWTNGGELISEDGIEVQGYFNSENTAKGFAFIQSMINEGLSAAVPEDNAFEVGIYPMSLSSAWTIPLMKYSYVDTVPHWGVLPYPVGESGKLHVPTGSWAFGVSESTKHPEEAAKIAEWMTNKESTIMVTNATGLLPAKASAYAEVSKYKEGPDKLFMDQLIAGGHPRPNVFAYPELTFSFQQAIDRIVNGKDVGETLDQLTKQLEVKLERHKR</sequence>
<dbReference type="InterPro" id="IPR006059">
    <property type="entry name" value="SBP"/>
</dbReference>
<accession>A0A7W5GC75</accession>
<name>A0A7W5GC75_9BACL</name>
<dbReference type="Gene3D" id="3.40.190.10">
    <property type="entry name" value="Periplasmic binding protein-like II"/>
    <property type="match status" value="1"/>
</dbReference>
<evidence type="ECO:0000313" key="5">
    <source>
        <dbReference type="EMBL" id="MBB3154178.1"/>
    </source>
</evidence>
<dbReference type="GO" id="GO:0055052">
    <property type="term" value="C:ATP-binding cassette (ABC) transporter complex, substrate-binding subunit-containing"/>
    <property type="evidence" value="ECO:0007669"/>
    <property type="project" value="TreeGrafter"/>
</dbReference>
<dbReference type="GO" id="GO:0042956">
    <property type="term" value="P:maltodextrin transmembrane transport"/>
    <property type="evidence" value="ECO:0007669"/>
    <property type="project" value="TreeGrafter"/>
</dbReference>
<dbReference type="PANTHER" id="PTHR30061:SF50">
    <property type="entry name" value="MALTOSE_MALTODEXTRIN-BINDING PERIPLASMIC PROTEIN"/>
    <property type="match status" value="1"/>
</dbReference>
<evidence type="ECO:0000256" key="1">
    <source>
        <dbReference type="ARBA" id="ARBA00008520"/>
    </source>
</evidence>
<keyword evidence="2" id="KW-0813">Transport</keyword>
<dbReference type="AlphaFoldDB" id="A0A7W5GC75"/>
<keyword evidence="6" id="KW-1185">Reference proteome</keyword>
<dbReference type="PANTHER" id="PTHR30061">
    <property type="entry name" value="MALTOSE-BINDING PERIPLASMIC PROTEIN"/>
    <property type="match status" value="1"/>
</dbReference>
<dbReference type="SUPFAM" id="SSF53850">
    <property type="entry name" value="Periplasmic binding protein-like II"/>
    <property type="match status" value="1"/>
</dbReference>
<comment type="similarity">
    <text evidence="1">Belongs to the bacterial solute-binding protein 1 family.</text>
</comment>
<gene>
    <name evidence="5" type="ORF">FHS16_004254</name>
</gene>
<protein>
    <submittedName>
        <fullName evidence="5">Fructooligosaccharide transport system substrate-binding protein</fullName>
    </submittedName>
</protein>
<dbReference type="GO" id="GO:0015768">
    <property type="term" value="P:maltose transport"/>
    <property type="evidence" value="ECO:0007669"/>
    <property type="project" value="TreeGrafter"/>
</dbReference>
<dbReference type="CDD" id="cd13585">
    <property type="entry name" value="PBP2_TMBP_like"/>
    <property type="match status" value="1"/>
</dbReference>
<comment type="caution">
    <text evidence="5">The sequence shown here is derived from an EMBL/GenBank/DDBJ whole genome shotgun (WGS) entry which is preliminary data.</text>
</comment>
<evidence type="ECO:0000313" key="6">
    <source>
        <dbReference type="Proteomes" id="UP000518605"/>
    </source>
</evidence>
<dbReference type="Proteomes" id="UP000518605">
    <property type="component" value="Unassembled WGS sequence"/>
</dbReference>
<keyword evidence="3 4" id="KW-0732">Signal</keyword>
<proteinExistence type="inferred from homology"/>
<evidence type="ECO:0000256" key="3">
    <source>
        <dbReference type="ARBA" id="ARBA00022729"/>
    </source>
</evidence>
<evidence type="ECO:0000256" key="4">
    <source>
        <dbReference type="SAM" id="SignalP"/>
    </source>
</evidence>
<dbReference type="Pfam" id="PF13416">
    <property type="entry name" value="SBP_bac_8"/>
    <property type="match status" value="1"/>
</dbReference>
<feature type="chain" id="PRO_5030679729" evidence="4">
    <location>
        <begin position="25"/>
        <end position="445"/>
    </location>
</feature>
<evidence type="ECO:0000256" key="2">
    <source>
        <dbReference type="ARBA" id="ARBA00022448"/>
    </source>
</evidence>
<dbReference type="EMBL" id="JACHXW010000014">
    <property type="protein sequence ID" value="MBB3154178.1"/>
    <property type="molecule type" value="Genomic_DNA"/>
</dbReference>
<reference evidence="5 6" key="1">
    <citation type="submission" date="2020-08" db="EMBL/GenBank/DDBJ databases">
        <title>Genomic Encyclopedia of Type Strains, Phase III (KMG-III): the genomes of soil and plant-associated and newly described type strains.</title>
        <authorList>
            <person name="Whitman W."/>
        </authorList>
    </citation>
    <scope>NUCLEOTIDE SEQUENCE [LARGE SCALE GENOMIC DNA]</scope>
    <source>
        <strain evidence="5 6">CECT 8234</strain>
    </source>
</reference>
<organism evidence="5 6">
    <name type="scientific">Paenibacillus endophyticus</name>
    <dbReference type="NCBI Taxonomy" id="1294268"/>
    <lineage>
        <taxon>Bacteria</taxon>
        <taxon>Bacillati</taxon>
        <taxon>Bacillota</taxon>
        <taxon>Bacilli</taxon>
        <taxon>Bacillales</taxon>
        <taxon>Paenibacillaceae</taxon>
        <taxon>Paenibacillus</taxon>
    </lineage>
</organism>
<dbReference type="GO" id="GO:1901982">
    <property type="term" value="F:maltose binding"/>
    <property type="evidence" value="ECO:0007669"/>
    <property type="project" value="TreeGrafter"/>
</dbReference>
<dbReference type="PROSITE" id="PS51257">
    <property type="entry name" value="PROKAR_LIPOPROTEIN"/>
    <property type="match status" value="1"/>
</dbReference>